<proteinExistence type="predicted"/>
<sequence>MTGRSDAERPEPGVGEPTGAEPVQAKPAYRLRLAFAIVGLTLGLTGLAVFGLRVADETDGAAVSGLVVSALFAVTAALDIAVIVRRRRRARHRSPDL</sequence>
<keyword evidence="2" id="KW-0472">Membrane</keyword>
<accession>A0A4R5A8U8</accession>
<feature type="compositionally biased region" description="Basic and acidic residues" evidence="1">
    <location>
        <begin position="1"/>
        <end position="11"/>
    </location>
</feature>
<keyword evidence="4" id="KW-1185">Reference proteome</keyword>
<evidence type="ECO:0000313" key="3">
    <source>
        <dbReference type="EMBL" id="TDD67506.1"/>
    </source>
</evidence>
<feature type="region of interest" description="Disordered" evidence="1">
    <location>
        <begin position="1"/>
        <end position="21"/>
    </location>
</feature>
<reference evidence="3 4" key="1">
    <citation type="submission" date="2019-02" db="EMBL/GenBank/DDBJ databases">
        <title>Draft genome sequences of novel Actinobacteria.</title>
        <authorList>
            <person name="Sahin N."/>
            <person name="Ay H."/>
            <person name="Saygin H."/>
        </authorList>
    </citation>
    <scope>NUCLEOTIDE SEQUENCE [LARGE SCALE GENOMIC DNA]</scope>
    <source>
        <strain evidence="3 4">8K307</strain>
    </source>
</reference>
<organism evidence="3 4">
    <name type="scientific">Jiangella aurantiaca</name>
    <dbReference type="NCBI Taxonomy" id="2530373"/>
    <lineage>
        <taxon>Bacteria</taxon>
        <taxon>Bacillati</taxon>
        <taxon>Actinomycetota</taxon>
        <taxon>Actinomycetes</taxon>
        <taxon>Jiangellales</taxon>
        <taxon>Jiangellaceae</taxon>
        <taxon>Jiangella</taxon>
    </lineage>
</organism>
<feature type="transmembrane region" description="Helical" evidence="2">
    <location>
        <begin position="61"/>
        <end position="84"/>
    </location>
</feature>
<gene>
    <name evidence="3" type="ORF">E1262_18805</name>
</gene>
<feature type="transmembrane region" description="Helical" evidence="2">
    <location>
        <begin position="33"/>
        <end position="55"/>
    </location>
</feature>
<keyword evidence="2" id="KW-1133">Transmembrane helix</keyword>
<protein>
    <submittedName>
        <fullName evidence="3">Uncharacterized protein</fullName>
    </submittedName>
</protein>
<comment type="caution">
    <text evidence="3">The sequence shown here is derived from an EMBL/GenBank/DDBJ whole genome shotgun (WGS) entry which is preliminary data.</text>
</comment>
<dbReference type="Proteomes" id="UP000295217">
    <property type="component" value="Unassembled WGS sequence"/>
</dbReference>
<keyword evidence="2" id="KW-0812">Transmembrane</keyword>
<dbReference type="EMBL" id="SMLB01000028">
    <property type="protein sequence ID" value="TDD67506.1"/>
    <property type="molecule type" value="Genomic_DNA"/>
</dbReference>
<evidence type="ECO:0000313" key="4">
    <source>
        <dbReference type="Proteomes" id="UP000295217"/>
    </source>
</evidence>
<dbReference type="Pfam" id="PF19870">
    <property type="entry name" value="DUF6343"/>
    <property type="match status" value="1"/>
</dbReference>
<dbReference type="AlphaFoldDB" id="A0A4R5A8U8"/>
<evidence type="ECO:0000256" key="2">
    <source>
        <dbReference type="SAM" id="Phobius"/>
    </source>
</evidence>
<evidence type="ECO:0000256" key="1">
    <source>
        <dbReference type="SAM" id="MobiDB-lite"/>
    </source>
</evidence>
<dbReference type="RefSeq" id="WP_132104672.1">
    <property type="nucleotide sequence ID" value="NZ_SMLB01000028.1"/>
</dbReference>
<dbReference type="InterPro" id="IPR045924">
    <property type="entry name" value="DUF6343"/>
</dbReference>
<name>A0A4R5A8U8_9ACTN</name>